<dbReference type="EMBL" id="JASCZI010033040">
    <property type="protein sequence ID" value="MED6128707.1"/>
    <property type="molecule type" value="Genomic_DNA"/>
</dbReference>
<comment type="caution">
    <text evidence="2">The sequence shown here is derived from an EMBL/GenBank/DDBJ whole genome shotgun (WGS) entry which is preliminary data.</text>
</comment>
<feature type="compositionally biased region" description="Basic and acidic residues" evidence="1">
    <location>
        <begin position="235"/>
        <end position="255"/>
    </location>
</feature>
<gene>
    <name evidence="2" type="ORF">PIB30_100614</name>
</gene>
<organism evidence="2 3">
    <name type="scientific">Stylosanthes scabra</name>
    <dbReference type="NCBI Taxonomy" id="79078"/>
    <lineage>
        <taxon>Eukaryota</taxon>
        <taxon>Viridiplantae</taxon>
        <taxon>Streptophyta</taxon>
        <taxon>Embryophyta</taxon>
        <taxon>Tracheophyta</taxon>
        <taxon>Spermatophyta</taxon>
        <taxon>Magnoliopsida</taxon>
        <taxon>eudicotyledons</taxon>
        <taxon>Gunneridae</taxon>
        <taxon>Pentapetalae</taxon>
        <taxon>rosids</taxon>
        <taxon>fabids</taxon>
        <taxon>Fabales</taxon>
        <taxon>Fabaceae</taxon>
        <taxon>Papilionoideae</taxon>
        <taxon>50 kb inversion clade</taxon>
        <taxon>dalbergioids sensu lato</taxon>
        <taxon>Dalbergieae</taxon>
        <taxon>Pterocarpus clade</taxon>
        <taxon>Stylosanthes</taxon>
    </lineage>
</organism>
<feature type="region of interest" description="Disordered" evidence="1">
    <location>
        <begin position="127"/>
        <end position="176"/>
    </location>
</feature>
<feature type="non-terminal residue" evidence="2">
    <location>
        <position position="347"/>
    </location>
</feature>
<feature type="region of interest" description="Disordered" evidence="1">
    <location>
        <begin position="1"/>
        <end position="43"/>
    </location>
</feature>
<evidence type="ECO:0008006" key="4">
    <source>
        <dbReference type="Google" id="ProtNLM"/>
    </source>
</evidence>
<sequence length="347" mass="40582">LNRGVRITGTGDPEPTMEEVPAHEGTAESNPLPTPEKGIDRRNNTVHQLEAALRELLERQTREAALASEAVKRAEELARRQQAILEEAEKRERDRLAILDEAEKRERDRLAMLEEAEKRERERLEKLERLNGKTQTMVNHSSRTAESQDRTWKASTVVTRAPGREKGRHPFSPHILAEEIPKKFRYPVEIEPYDGTTDPKHHLDSLTKRPPKTMEEIQERSHDYLQQEEGQTAVKTDRGKKDNPRKDQFKDDRGRREHRSNRSYYNPLNVSLAQFLNEVSQVERVPAPRPIKNTGRGDRRSYCKYHKQHGHDTEECRDLLDFVEEGLKNGKFREYTGRHRNRDDDRR</sequence>
<dbReference type="Proteomes" id="UP001341840">
    <property type="component" value="Unassembled WGS sequence"/>
</dbReference>
<protein>
    <recommendedName>
        <fullName evidence="4">Reverse transcriptase domain-containing protein</fullName>
    </recommendedName>
</protein>
<feature type="compositionally biased region" description="Polar residues" evidence="1">
    <location>
        <begin position="132"/>
        <end position="145"/>
    </location>
</feature>
<keyword evidence="3" id="KW-1185">Reference proteome</keyword>
<reference evidence="2 3" key="1">
    <citation type="journal article" date="2023" name="Plants (Basel)">
        <title>Bridging the Gap: Combining Genomics and Transcriptomics Approaches to Understand Stylosanthes scabra, an Orphan Legume from the Brazilian Caatinga.</title>
        <authorList>
            <person name="Ferreira-Neto J.R.C."/>
            <person name="da Silva M.D."/>
            <person name="Binneck E."/>
            <person name="de Melo N.F."/>
            <person name="da Silva R.H."/>
            <person name="de Melo A.L.T.M."/>
            <person name="Pandolfi V."/>
            <person name="Bustamante F.O."/>
            <person name="Brasileiro-Vidal A.C."/>
            <person name="Benko-Iseppon A.M."/>
        </authorList>
    </citation>
    <scope>NUCLEOTIDE SEQUENCE [LARGE SCALE GENOMIC DNA]</scope>
    <source>
        <tissue evidence="2">Leaves</tissue>
    </source>
</reference>
<proteinExistence type="predicted"/>
<feature type="non-terminal residue" evidence="2">
    <location>
        <position position="1"/>
    </location>
</feature>
<evidence type="ECO:0000313" key="3">
    <source>
        <dbReference type="Proteomes" id="UP001341840"/>
    </source>
</evidence>
<evidence type="ECO:0000256" key="1">
    <source>
        <dbReference type="SAM" id="MobiDB-lite"/>
    </source>
</evidence>
<name>A0ABU6RX26_9FABA</name>
<accession>A0ABU6RX26</accession>
<feature type="compositionally biased region" description="Basic and acidic residues" evidence="1">
    <location>
        <begin position="197"/>
        <end position="225"/>
    </location>
</feature>
<evidence type="ECO:0000313" key="2">
    <source>
        <dbReference type="EMBL" id="MED6128707.1"/>
    </source>
</evidence>
<feature type="region of interest" description="Disordered" evidence="1">
    <location>
        <begin position="190"/>
        <end position="265"/>
    </location>
</feature>